<evidence type="ECO:0000256" key="3">
    <source>
        <dbReference type="ARBA" id="ARBA00023002"/>
    </source>
</evidence>
<dbReference type="InterPro" id="IPR016169">
    <property type="entry name" value="FAD-bd_PCMH_sub2"/>
</dbReference>
<dbReference type="Pfam" id="PF00941">
    <property type="entry name" value="FAD_binding_5"/>
    <property type="match status" value="1"/>
</dbReference>
<evidence type="ECO:0000256" key="2">
    <source>
        <dbReference type="ARBA" id="ARBA00022827"/>
    </source>
</evidence>
<dbReference type="InterPro" id="IPR016167">
    <property type="entry name" value="FAD-bd_PCMH_sub1"/>
</dbReference>
<evidence type="ECO:0000256" key="1">
    <source>
        <dbReference type="ARBA" id="ARBA00022630"/>
    </source>
</evidence>
<proteinExistence type="predicted"/>
<dbReference type="EMBL" id="FWXN01000004">
    <property type="protein sequence ID" value="SMC49377.1"/>
    <property type="molecule type" value="Genomic_DNA"/>
</dbReference>
<dbReference type="Gene3D" id="3.30.43.10">
    <property type="entry name" value="Uridine Diphospho-n-acetylenolpyruvylglucosamine Reductase, domain 2"/>
    <property type="match status" value="1"/>
</dbReference>
<dbReference type="SUPFAM" id="SSF55447">
    <property type="entry name" value="CO dehydrogenase flavoprotein C-terminal domain-like"/>
    <property type="match status" value="1"/>
</dbReference>
<dbReference type="PANTHER" id="PTHR42659:SF2">
    <property type="entry name" value="XANTHINE DEHYDROGENASE SUBUNIT C-RELATED"/>
    <property type="match status" value="1"/>
</dbReference>
<dbReference type="AlphaFoldDB" id="A0A1W1ZLX8"/>
<keyword evidence="2" id="KW-0274">FAD</keyword>
<dbReference type="GO" id="GO:0016491">
    <property type="term" value="F:oxidoreductase activity"/>
    <property type="evidence" value="ECO:0007669"/>
    <property type="project" value="UniProtKB-KW"/>
</dbReference>
<gene>
    <name evidence="5" type="ORF">SAMN06296429_10471</name>
</gene>
<sequence length="296" mass="31756">MKAAPFAYVRPTTPQDVVAELAAAQAHGEAKVIAGGQSLVPVLAMRLGRPTTLVDITRVERWQQIETADHVRIGAAVRQRTVERHRDLGVPLLSRALPWIGHREIRSRGTVCGSLAHADPASELPAVALTLGARFGVNGPKGTKELTAAEFFRGAMTTALEPGEVLEYVDFPRARPGQGFGFAETARRHGDFALVGITAMVETDGDRVRRARIGAFGVADRPQLIDVTDAVGELLSGEVQRADAGRVTDALAEAADALVTTGGDKHASAAYRRRLVRVLGGRELISATQRSMRRNH</sequence>
<dbReference type="InterPro" id="IPR005107">
    <property type="entry name" value="CO_DH_flav_C"/>
</dbReference>
<dbReference type="Gene3D" id="3.30.465.10">
    <property type="match status" value="1"/>
</dbReference>
<protein>
    <submittedName>
        <fullName evidence="5">Carbon-monoxide dehydrogenase medium subunit</fullName>
    </submittedName>
</protein>
<dbReference type="InterPro" id="IPR016166">
    <property type="entry name" value="FAD-bd_PCMH"/>
</dbReference>
<dbReference type="InterPro" id="IPR036318">
    <property type="entry name" value="FAD-bd_PCMH-like_sf"/>
</dbReference>
<dbReference type="InterPro" id="IPR036683">
    <property type="entry name" value="CO_DH_flav_C_dom_sf"/>
</dbReference>
<dbReference type="PANTHER" id="PTHR42659">
    <property type="entry name" value="XANTHINE DEHYDROGENASE SUBUNIT C-RELATED"/>
    <property type="match status" value="1"/>
</dbReference>
<keyword evidence="1" id="KW-0285">Flavoprotein</keyword>
<dbReference type="OrthoDB" id="9793944at2"/>
<dbReference type="GO" id="GO:0071949">
    <property type="term" value="F:FAD binding"/>
    <property type="evidence" value="ECO:0007669"/>
    <property type="project" value="InterPro"/>
</dbReference>
<dbReference type="SUPFAM" id="SSF56176">
    <property type="entry name" value="FAD-binding/transporter-associated domain-like"/>
    <property type="match status" value="1"/>
</dbReference>
<dbReference type="RefSeq" id="WP_084450210.1">
    <property type="nucleotide sequence ID" value="NZ_CBDRLL010000002.1"/>
</dbReference>
<accession>A0A1W1ZLX8</accession>
<evidence type="ECO:0000313" key="5">
    <source>
        <dbReference type="EMBL" id="SMC49377.1"/>
    </source>
</evidence>
<name>A0A1W1ZLX8_9MICO</name>
<dbReference type="Proteomes" id="UP000192634">
    <property type="component" value="Unassembled WGS sequence"/>
</dbReference>
<evidence type="ECO:0000313" key="6">
    <source>
        <dbReference type="Proteomes" id="UP000192634"/>
    </source>
</evidence>
<dbReference type="Pfam" id="PF03450">
    <property type="entry name" value="CO_deh_flav_C"/>
    <property type="match status" value="1"/>
</dbReference>
<feature type="domain" description="FAD-binding PCMH-type" evidence="4">
    <location>
        <begin position="1"/>
        <end position="176"/>
    </location>
</feature>
<reference evidence="5 6" key="1">
    <citation type="submission" date="2017-04" db="EMBL/GenBank/DDBJ databases">
        <authorList>
            <person name="Afonso C.L."/>
            <person name="Miller P.J."/>
            <person name="Scott M.A."/>
            <person name="Spackman E."/>
            <person name="Goraichik I."/>
            <person name="Dimitrov K.M."/>
            <person name="Suarez D.L."/>
            <person name="Swayne D.E."/>
        </authorList>
    </citation>
    <scope>NUCLEOTIDE SEQUENCE [LARGE SCALE GENOMIC DNA]</scope>
    <source>
        <strain evidence="5 6">CGMCC 1.12511</strain>
    </source>
</reference>
<organism evidence="5 6">
    <name type="scientific">Janibacter indicus</name>
    <dbReference type="NCBI Taxonomy" id="857417"/>
    <lineage>
        <taxon>Bacteria</taxon>
        <taxon>Bacillati</taxon>
        <taxon>Actinomycetota</taxon>
        <taxon>Actinomycetes</taxon>
        <taxon>Micrococcales</taxon>
        <taxon>Intrasporangiaceae</taxon>
        <taxon>Janibacter</taxon>
    </lineage>
</organism>
<dbReference type="Gene3D" id="3.30.390.50">
    <property type="entry name" value="CO dehydrogenase flavoprotein, C-terminal domain"/>
    <property type="match status" value="1"/>
</dbReference>
<dbReference type="InterPro" id="IPR002346">
    <property type="entry name" value="Mopterin_DH_FAD-bd"/>
</dbReference>
<keyword evidence="3" id="KW-0560">Oxidoreductase</keyword>
<dbReference type="InterPro" id="IPR051312">
    <property type="entry name" value="Diverse_Substr_Oxidored"/>
</dbReference>
<dbReference type="PROSITE" id="PS51387">
    <property type="entry name" value="FAD_PCMH"/>
    <property type="match status" value="1"/>
</dbReference>
<evidence type="ECO:0000259" key="4">
    <source>
        <dbReference type="PROSITE" id="PS51387"/>
    </source>
</evidence>
<dbReference type="SMART" id="SM01092">
    <property type="entry name" value="CO_deh_flav_C"/>
    <property type="match status" value="1"/>
</dbReference>